<keyword evidence="18" id="KW-1185">Reference proteome</keyword>
<dbReference type="PANTHER" id="PTHR10091">
    <property type="entry name" value="ALDOSE-1-EPIMERASE"/>
    <property type="match status" value="1"/>
</dbReference>
<evidence type="ECO:0000313" key="17">
    <source>
        <dbReference type="EMBL" id="TWT56782.1"/>
    </source>
</evidence>
<gene>
    <name evidence="17" type="primary">mro_1</name>
    <name evidence="17" type="ORF">KOR42_01370</name>
</gene>
<dbReference type="InterPro" id="IPR047215">
    <property type="entry name" value="Galactose_mutarotase-like"/>
</dbReference>
<evidence type="ECO:0000256" key="10">
    <source>
        <dbReference type="ARBA" id="ARBA00023235"/>
    </source>
</evidence>
<keyword evidence="16" id="KW-0732">Signal</keyword>
<feature type="active site" description="Proton acceptor" evidence="13">
    <location>
        <position position="339"/>
    </location>
</feature>
<evidence type="ECO:0000256" key="5">
    <source>
        <dbReference type="ARBA" id="ARBA00011245"/>
    </source>
</evidence>
<dbReference type="AlphaFoldDB" id="A0A5C5X3S2"/>
<dbReference type="Gene3D" id="2.70.98.10">
    <property type="match status" value="1"/>
</dbReference>
<evidence type="ECO:0000256" key="1">
    <source>
        <dbReference type="ARBA" id="ARBA00001614"/>
    </source>
</evidence>
<feature type="active site" description="Proton donor" evidence="13">
    <location>
        <position position="205"/>
    </location>
</feature>
<evidence type="ECO:0000313" key="18">
    <source>
        <dbReference type="Proteomes" id="UP000317243"/>
    </source>
</evidence>
<dbReference type="GO" id="GO:0004034">
    <property type="term" value="F:aldose 1-epimerase activity"/>
    <property type="evidence" value="ECO:0007669"/>
    <property type="project" value="UniProtKB-EC"/>
</dbReference>
<reference evidence="17 18" key="1">
    <citation type="submission" date="2019-02" db="EMBL/GenBank/DDBJ databases">
        <title>Deep-cultivation of Planctomycetes and their phenomic and genomic characterization uncovers novel biology.</title>
        <authorList>
            <person name="Wiegand S."/>
            <person name="Jogler M."/>
            <person name="Boedeker C."/>
            <person name="Pinto D."/>
            <person name="Vollmers J."/>
            <person name="Rivas-Marin E."/>
            <person name="Kohn T."/>
            <person name="Peeters S.H."/>
            <person name="Heuer A."/>
            <person name="Rast P."/>
            <person name="Oberbeckmann S."/>
            <person name="Bunk B."/>
            <person name="Jeske O."/>
            <person name="Meyerdierks A."/>
            <person name="Storesund J.E."/>
            <person name="Kallscheuer N."/>
            <person name="Luecker S."/>
            <person name="Lage O.M."/>
            <person name="Pohl T."/>
            <person name="Merkel B.J."/>
            <person name="Hornburger P."/>
            <person name="Mueller R.-W."/>
            <person name="Bruemmer F."/>
            <person name="Labrenz M."/>
            <person name="Spormann A.M."/>
            <person name="Op Den Camp H."/>
            <person name="Overmann J."/>
            <person name="Amann R."/>
            <person name="Jetten M.S.M."/>
            <person name="Mascher T."/>
            <person name="Medema M.H."/>
            <person name="Devos D.P."/>
            <person name="Kaster A.-K."/>
            <person name="Ovreas L."/>
            <person name="Rohde M."/>
            <person name="Galperin M.Y."/>
            <person name="Jogler C."/>
        </authorList>
    </citation>
    <scope>NUCLEOTIDE SEQUENCE [LARGE SCALE GENOMIC DNA]</scope>
    <source>
        <strain evidence="17 18">KOR42</strain>
    </source>
</reference>
<comment type="subunit">
    <text evidence="5">Monomer.</text>
</comment>
<keyword evidence="8" id="KW-0963">Cytoplasm</keyword>
<dbReference type="EMBL" id="SIHI01000001">
    <property type="protein sequence ID" value="TWT56782.1"/>
    <property type="molecule type" value="Genomic_DNA"/>
</dbReference>
<evidence type="ECO:0000256" key="4">
    <source>
        <dbReference type="ARBA" id="ARBA00006206"/>
    </source>
</evidence>
<dbReference type="CDD" id="cd09019">
    <property type="entry name" value="galactose_mutarotase_like"/>
    <property type="match status" value="1"/>
</dbReference>
<dbReference type="InterPro" id="IPR014718">
    <property type="entry name" value="GH-type_carb-bd"/>
</dbReference>
<protein>
    <recommendedName>
        <fullName evidence="7 12">Aldose 1-epimerase</fullName>
        <ecNumber evidence="6 12">5.1.3.3</ecNumber>
    </recommendedName>
</protein>
<proteinExistence type="inferred from homology"/>
<dbReference type="GO" id="GO:0030246">
    <property type="term" value="F:carbohydrate binding"/>
    <property type="evidence" value="ECO:0007669"/>
    <property type="project" value="InterPro"/>
</dbReference>
<evidence type="ECO:0000256" key="12">
    <source>
        <dbReference type="PIRNR" id="PIRNR005096"/>
    </source>
</evidence>
<evidence type="ECO:0000256" key="15">
    <source>
        <dbReference type="PIRSR" id="PIRSR005096-3"/>
    </source>
</evidence>
<sequence precursor="true">MWRTSLQLAVVWPLLSATVALSDVPEAKPLGKTKDGEAVESYTLTNDNGMEVRVMTRGATITHIFVPDSEGNVADVVLGFDDVAGYESEDNQYFGCTAGRVANRIAGGKFSLNGKDYSLAVNNEPNHLHGGVERSLDKVVWKAKPFENDTGQGVVFRYVSPHGEEGYPGTLSSVVRMTLKKDKNDLVIRYSATTDQATPINLTNHSYFNLAGAGSETVLDHELTLFCDSYTPVDEGLIPTGVIESVEGTPIDFREPHKIGERITEYDEASTIGYDHNLVINGEAGKTRKAAELKDPESGRVLTVKTDQPGVQFYSGNFLKGQTGKEGKVYPHRSAICLETQHYPDSINQPEFPSVVLEPGEKYQHVCIFSFSTDE</sequence>
<evidence type="ECO:0000256" key="3">
    <source>
        <dbReference type="ARBA" id="ARBA00005028"/>
    </source>
</evidence>
<comment type="caution">
    <text evidence="17">The sequence shown here is derived from an EMBL/GenBank/DDBJ whole genome shotgun (WGS) entry which is preliminary data.</text>
</comment>
<evidence type="ECO:0000256" key="8">
    <source>
        <dbReference type="ARBA" id="ARBA00022490"/>
    </source>
</evidence>
<dbReference type="InterPro" id="IPR015443">
    <property type="entry name" value="Aldose_1-epimerase"/>
</dbReference>
<feature type="binding site" evidence="15">
    <location>
        <begin position="103"/>
        <end position="104"/>
    </location>
    <ligand>
        <name>beta-D-galactose</name>
        <dbReference type="ChEBI" id="CHEBI:27667"/>
    </ligand>
</feature>
<dbReference type="RefSeq" id="WP_146506698.1">
    <property type="nucleotide sequence ID" value="NZ_SIHI01000001.1"/>
</dbReference>
<feature type="binding site" evidence="15">
    <location>
        <begin position="205"/>
        <end position="207"/>
    </location>
    <ligand>
        <name>beta-D-galactose</name>
        <dbReference type="ChEBI" id="CHEBI:27667"/>
    </ligand>
</feature>
<evidence type="ECO:0000256" key="2">
    <source>
        <dbReference type="ARBA" id="ARBA00004496"/>
    </source>
</evidence>
<comment type="pathway">
    <text evidence="3 12">Carbohydrate metabolism; hexose metabolism.</text>
</comment>
<evidence type="ECO:0000256" key="6">
    <source>
        <dbReference type="ARBA" id="ARBA00013185"/>
    </source>
</evidence>
<dbReference type="InterPro" id="IPR008183">
    <property type="entry name" value="Aldose_1/G6P_1-epimerase"/>
</dbReference>
<evidence type="ECO:0000256" key="9">
    <source>
        <dbReference type="ARBA" id="ARBA00022553"/>
    </source>
</evidence>
<keyword evidence="11 12" id="KW-0119">Carbohydrate metabolism</keyword>
<dbReference type="PROSITE" id="PS00545">
    <property type="entry name" value="ALDOSE_1_EPIMERASE"/>
    <property type="match status" value="1"/>
</dbReference>
<dbReference type="EC" id="5.1.3.3" evidence="6 12"/>
<dbReference type="NCBIfam" id="NF008277">
    <property type="entry name" value="PRK11055.1"/>
    <property type="match status" value="1"/>
</dbReference>
<evidence type="ECO:0000256" key="13">
    <source>
        <dbReference type="PIRSR" id="PIRSR005096-1"/>
    </source>
</evidence>
<dbReference type="Pfam" id="PF01263">
    <property type="entry name" value="Aldose_epim"/>
    <property type="match status" value="1"/>
</dbReference>
<dbReference type="Proteomes" id="UP000317243">
    <property type="component" value="Unassembled WGS sequence"/>
</dbReference>
<keyword evidence="9" id="KW-0597">Phosphoprotein</keyword>
<dbReference type="OrthoDB" id="9779408at2"/>
<comment type="similarity">
    <text evidence="4 12">Belongs to the aldose epimerase family.</text>
</comment>
<dbReference type="UniPathway" id="UPA00242"/>
<evidence type="ECO:0000256" key="14">
    <source>
        <dbReference type="PIRSR" id="PIRSR005096-2"/>
    </source>
</evidence>
<dbReference type="GO" id="GO:0033499">
    <property type="term" value="P:galactose catabolic process via UDP-galactose, Leloir pathway"/>
    <property type="evidence" value="ECO:0007669"/>
    <property type="project" value="TreeGrafter"/>
</dbReference>
<dbReference type="GO" id="GO:0005737">
    <property type="term" value="C:cytoplasm"/>
    <property type="evidence" value="ECO:0007669"/>
    <property type="project" value="UniProtKB-SubCell"/>
</dbReference>
<comment type="subcellular location">
    <subcellularLocation>
        <location evidence="2">Cytoplasm</location>
    </subcellularLocation>
</comment>
<evidence type="ECO:0000256" key="11">
    <source>
        <dbReference type="ARBA" id="ARBA00023277"/>
    </source>
</evidence>
<dbReference type="InterPro" id="IPR018052">
    <property type="entry name" value="Ald1_epimerase_CS"/>
</dbReference>
<evidence type="ECO:0000256" key="7">
    <source>
        <dbReference type="ARBA" id="ARBA00014165"/>
    </source>
</evidence>
<organism evidence="17 18">
    <name type="scientific">Thalassoglobus neptunius</name>
    <dbReference type="NCBI Taxonomy" id="1938619"/>
    <lineage>
        <taxon>Bacteria</taxon>
        <taxon>Pseudomonadati</taxon>
        <taxon>Planctomycetota</taxon>
        <taxon>Planctomycetia</taxon>
        <taxon>Planctomycetales</taxon>
        <taxon>Planctomycetaceae</taxon>
        <taxon>Thalassoglobus</taxon>
    </lineage>
</organism>
<feature type="signal peptide" evidence="16">
    <location>
        <begin position="1"/>
        <end position="22"/>
    </location>
</feature>
<comment type="catalytic activity">
    <reaction evidence="1 12">
        <text>alpha-D-glucose = beta-D-glucose</text>
        <dbReference type="Rhea" id="RHEA:10264"/>
        <dbReference type="ChEBI" id="CHEBI:15903"/>
        <dbReference type="ChEBI" id="CHEBI:17925"/>
        <dbReference type="EC" id="5.1.3.3"/>
    </reaction>
</comment>
<dbReference type="PIRSF" id="PIRSF005096">
    <property type="entry name" value="GALM"/>
    <property type="match status" value="1"/>
</dbReference>
<name>A0A5C5X3S2_9PLAN</name>
<dbReference type="FunFam" id="2.70.98.10:FF:000003">
    <property type="entry name" value="Aldose 1-epimerase"/>
    <property type="match status" value="1"/>
</dbReference>
<dbReference type="PANTHER" id="PTHR10091:SF0">
    <property type="entry name" value="GALACTOSE MUTAROTASE"/>
    <property type="match status" value="1"/>
</dbReference>
<dbReference type="InterPro" id="IPR011013">
    <property type="entry name" value="Gal_mutarotase_sf_dom"/>
</dbReference>
<evidence type="ECO:0000256" key="16">
    <source>
        <dbReference type="SAM" id="SignalP"/>
    </source>
</evidence>
<dbReference type="GO" id="GO:0006006">
    <property type="term" value="P:glucose metabolic process"/>
    <property type="evidence" value="ECO:0007669"/>
    <property type="project" value="TreeGrafter"/>
</dbReference>
<accession>A0A5C5X3S2</accession>
<dbReference type="SUPFAM" id="SSF74650">
    <property type="entry name" value="Galactose mutarotase-like"/>
    <property type="match status" value="1"/>
</dbReference>
<feature type="chain" id="PRO_5022743603" description="Aldose 1-epimerase" evidence="16">
    <location>
        <begin position="23"/>
        <end position="375"/>
    </location>
</feature>
<feature type="binding site" evidence="14">
    <location>
        <position position="275"/>
    </location>
    <ligand>
        <name>beta-D-galactose</name>
        <dbReference type="ChEBI" id="CHEBI:27667"/>
    </ligand>
</feature>
<keyword evidence="10 12" id="KW-0413">Isomerase</keyword>